<evidence type="ECO:0000313" key="1">
    <source>
        <dbReference type="EMBL" id="HFX13297.1"/>
    </source>
</evidence>
<accession>A0A7C3RM30</accession>
<sequence>MLVNDIEIKYKGNIKGLLLKLKYPLEKIAVLVNGEIIKKEDWEKYYLKDEDYVEIVSLVGGG</sequence>
<reference evidence="1" key="1">
    <citation type="journal article" date="2020" name="mSystems">
        <title>Genome- and Community-Level Interaction Insights into Carbon Utilization and Element Cycling Functions of Hydrothermarchaeota in Hydrothermal Sediment.</title>
        <authorList>
            <person name="Zhou Z."/>
            <person name="Liu Y."/>
            <person name="Xu W."/>
            <person name="Pan J."/>
            <person name="Luo Z.H."/>
            <person name="Li M."/>
        </authorList>
    </citation>
    <scope>NUCLEOTIDE SEQUENCE [LARGE SCALE GENOMIC DNA]</scope>
    <source>
        <strain evidence="1">SpSt-81</strain>
    </source>
</reference>
<name>A0A7C3RM30_DICTH</name>
<dbReference type="SUPFAM" id="SSF54285">
    <property type="entry name" value="MoaD/ThiS"/>
    <property type="match status" value="1"/>
</dbReference>
<comment type="caution">
    <text evidence="1">The sequence shown here is derived from an EMBL/GenBank/DDBJ whole genome shotgun (WGS) entry which is preliminary data.</text>
</comment>
<dbReference type="PANTHER" id="PTHR34472:SF1">
    <property type="entry name" value="SULFUR CARRIER PROTEIN THIS"/>
    <property type="match status" value="1"/>
</dbReference>
<protein>
    <submittedName>
        <fullName evidence="1">Sulfur carrier protein ThiS</fullName>
    </submittedName>
</protein>
<dbReference type="Gene3D" id="3.10.20.30">
    <property type="match status" value="1"/>
</dbReference>
<dbReference type="InterPro" id="IPR012675">
    <property type="entry name" value="Beta-grasp_dom_sf"/>
</dbReference>
<dbReference type="AlphaFoldDB" id="A0A7C3RM30"/>
<dbReference type="NCBIfam" id="TIGR01683">
    <property type="entry name" value="thiS"/>
    <property type="match status" value="1"/>
</dbReference>
<gene>
    <name evidence="1" type="primary">thiS</name>
    <name evidence="1" type="ORF">ENW00_03935</name>
</gene>
<dbReference type="InterPro" id="IPR003749">
    <property type="entry name" value="ThiS/MoaD-like"/>
</dbReference>
<dbReference type="InterPro" id="IPR010035">
    <property type="entry name" value="Thi_S"/>
</dbReference>
<organism evidence="1">
    <name type="scientific">Dictyoglomus thermophilum</name>
    <dbReference type="NCBI Taxonomy" id="14"/>
    <lineage>
        <taxon>Bacteria</taxon>
        <taxon>Pseudomonadati</taxon>
        <taxon>Dictyoglomota</taxon>
        <taxon>Dictyoglomia</taxon>
        <taxon>Dictyoglomales</taxon>
        <taxon>Dictyoglomaceae</taxon>
        <taxon>Dictyoglomus</taxon>
    </lineage>
</organism>
<dbReference type="PANTHER" id="PTHR34472">
    <property type="entry name" value="SULFUR CARRIER PROTEIN THIS"/>
    <property type="match status" value="1"/>
</dbReference>
<dbReference type="InterPro" id="IPR016155">
    <property type="entry name" value="Mopterin_synth/thiamin_S_b"/>
</dbReference>
<dbReference type="EMBL" id="DTIN01000014">
    <property type="protein sequence ID" value="HFX13297.1"/>
    <property type="molecule type" value="Genomic_DNA"/>
</dbReference>
<dbReference type="Pfam" id="PF02597">
    <property type="entry name" value="ThiS"/>
    <property type="match status" value="1"/>
</dbReference>
<dbReference type="CDD" id="cd00565">
    <property type="entry name" value="Ubl_ThiS"/>
    <property type="match status" value="1"/>
</dbReference>
<proteinExistence type="predicted"/>